<dbReference type="PANTHER" id="PTHR43236">
    <property type="entry name" value="ANTITOXIN HIGA1"/>
    <property type="match status" value="1"/>
</dbReference>
<organism evidence="3 4">
    <name type="scientific">Rhizobium fredii</name>
    <name type="common">Sinorhizobium fredii</name>
    <dbReference type="NCBI Taxonomy" id="380"/>
    <lineage>
        <taxon>Bacteria</taxon>
        <taxon>Pseudomonadati</taxon>
        <taxon>Pseudomonadota</taxon>
        <taxon>Alphaproteobacteria</taxon>
        <taxon>Hyphomicrobiales</taxon>
        <taxon>Rhizobiaceae</taxon>
        <taxon>Sinorhizobium/Ensifer group</taxon>
        <taxon>Sinorhizobium</taxon>
    </lineage>
</organism>
<gene>
    <name evidence="3" type="ORF">NXT3_PC00102</name>
</gene>
<dbReference type="SUPFAM" id="SSF47413">
    <property type="entry name" value="lambda repressor-like DNA-binding domains"/>
    <property type="match status" value="1"/>
</dbReference>
<dbReference type="GO" id="GO:0003677">
    <property type="term" value="F:DNA binding"/>
    <property type="evidence" value="ECO:0007669"/>
    <property type="project" value="InterPro"/>
</dbReference>
<dbReference type="RefSeq" id="WP_104840744.1">
    <property type="nucleotide sequence ID" value="NZ_CP024310.1"/>
</dbReference>
<feature type="domain" description="HTH cro/C1-type" evidence="2">
    <location>
        <begin position="17"/>
        <end position="71"/>
    </location>
</feature>
<dbReference type="PANTHER" id="PTHR43236:SF1">
    <property type="entry name" value="BLL7220 PROTEIN"/>
    <property type="match status" value="1"/>
</dbReference>
<accession>A0A2L0HCR2</accession>
<comment type="similarity">
    <text evidence="1">Belongs to the short-chain fatty acyl-CoA assimilation regulator (ScfR) family.</text>
</comment>
<dbReference type="CDD" id="cd00093">
    <property type="entry name" value="HTH_XRE"/>
    <property type="match status" value="1"/>
</dbReference>
<evidence type="ECO:0000256" key="1">
    <source>
        <dbReference type="ARBA" id="ARBA00007227"/>
    </source>
</evidence>
<dbReference type="Proteomes" id="UP000239340">
    <property type="component" value="Plasmid pSfreNXT3c"/>
</dbReference>
<dbReference type="Gene3D" id="1.10.260.40">
    <property type="entry name" value="lambda repressor-like DNA-binding domains"/>
    <property type="match status" value="1"/>
</dbReference>
<dbReference type="Pfam" id="PF06114">
    <property type="entry name" value="Peptidase_M78"/>
    <property type="match status" value="1"/>
</dbReference>
<keyword evidence="3" id="KW-0614">Plasmid</keyword>
<geneLocation type="plasmid" evidence="4">
    <name>psfrenxt3c</name>
</geneLocation>
<reference evidence="3 4" key="1">
    <citation type="submission" date="2017-10" db="EMBL/GenBank/DDBJ databases">
        <title>Analysis of the genome sequences of Rhizobium populations associated to common bean (phaseolus vulgaris).</title>
        <authorList>
            <person name="Bustos P."/>
            <person name="Santamaria R.I."/>
            <person name="Miranda-Sanchez F."/>
            <person name="Perez-Carrascal O."/>
            <person name="Juarez S."/>
            <person name="Lozano L."/>
            <person name="Martinez-Flores I."/>
            <person name="Vinuesa P."/>
            <person name="Martinez-Romero E."/>
            <person name="Cevallos M.A."/>
            <person name="Romero D."/>
            <person name="Davila G."/>
            <person name="Gonzalez V."/>
        </authorList>
    </citation>
    <scope>NUCLEOTIDE SEQUENCE [LARGE SCALE GENOMIC DNA]</scope>
    <source>
        <strain evidence="3 4">NXT3</strain>
        <plasmid evidence="4">Plasmid psfrenxt3c</plasmid>
    </source>
</reference>
<name>A0A2L0HCR2_RHIFR</name>
<dbReference type="InterPro" id="IPR052345">
    <property type="entry name" value="Rad_response_metalloprotease"/>
</dbReference>
<dbReference type="InterPro" id="IPR010359">
    <property type="entry name" value="IrrE_HExxH"/>
</dbReference>
<evidence type="ECO:0000313" key="3">
    <source>
        <dbReference type="EMBL" id="AUX79283.1"/>
    </source>
</evidence>
<dbReference type="EMBL" id="CP024310">
    <property type="protein sequence ID" value="AUX79283.1"/>
    <property type="molecule type" value="Genomic_DNA"/>
</dbReference>
<dbReference type="InterPro" id="IPR001387">
    <property type="entry name" value="Cro/C1-type_HTH"/>
</dbReference>
<proteinExistence type="inferred from homology"/>
<dbReference type="AlphaFoldDB" id="A0A2L0HCR2"/>
<evidence type="ECO:0000259" key="2">
    <source>
        <dbReference type="PROSITE" id="PS50943"/>
    </source>
</evidence>
<dbReference type="InterPro" id="IPR010982">
    <property type="entry name" value="Lambda_DNA-bd_dom_sf"/>
</dbReference>
<dbReference type="SMART" id="SM00530">
    <property type="entry name" value="HTH_XRE"/>
    <property type="match status" value="1"/>
</dbReference>
<dbReference type="Gene3D" id="1.10.10.2910">
    <property type="match status" value="1"/>
</dbReference>
<evidence type="ECO:0000313" key="4">
    <source>
        <dbReference type="Proteomes" id="UP000239340"/>
    </source>
</evidence>
<protein>
    <recommendedName>
        <fullName evidence="2">HTH cro/C1-type domain-containing protein</fullName>
    </recommendedName>
</protein>
<dbReference type="PROSITE" id="PS50943">
    <property type="entry name" value="HTH_CROC1"/>
    <property type="match status" value="1"/>
</dbReference>
<sequence length="393" mass="43537">MSESSHQLDPGDLGERLRIARENAAKTQAEAAEAIGVARTTLVAMEKGQRRVRIGEIQQLAILYGTSANALLRKESVHVELAPKFRKLAQHEEAPVTEAAELMAKLVRADVELENLLGIDHLRNLPPERRILPGDVREQAEQHALELRNWLGLGLAPIADIVSVLELQMGVRVFVRKLGAKISGLFAYDETVGACILLNANHPLDRRTQTAAHELGHLVSTRMDIEVNEIDELESSREEKYANAFGRSFLTPAQAVRQRFAEVTAGATSLTRRHVIVLAHLFNVSREAMVRRLEELGLTKRGTWDWFEANGGITDEQADQVLGRPRIDIARQEASRPVSVRTALMAYQASKRGILSEGQIARLLNLDRVEVRGILNDFDIDESEANAATSILG</sequence>
<dbReference type="Pfam" id="PF13560">
    <property type="entry name" value="HTH_31"/>
    <property type="match status" value="1"/>
</dbReference>